<dbReference type="Proteomes" id="UP000799776">
    <property type="component" value="Unassembled WGS sequence"/>
</dbReference>
<dbReference type="AlphaFoldDB" id="A0A9P4HMF7"/>
<evidence type="ECO:0000313" key="4">
    <source>
        <dbReference type="Proteomes" id="UP000799776"/>
    </source>
</evidence>
<evidence type="ECO:0000256" key="1">
    <source>
        <dbReference type="SAM" id="MobiDB-lite"/>
    </source>
</evidence>
<feature type="region of interest" description="Disordered" evidence="1">
    <location>
        <begin position="1"/>
        <end position="23"/>
    </location>
</feature>
<dbReference type="EMBL" id="ML978812">
    <property type="protein sequence ID" value="KAF2083277.1"/>
    <property type="molecule type" value="Genomic_DNA"/>
</dbReference>
<reference evidence="3" key="1">
    <citation type="journal article" date="2020" name="Stud. Mycol.">
        <title>101 Dothideomycetes genomes: a test case for predicting lifestyles and emergence of pathogens.</title>
        <authorList>
            <person name="Haridas S."/>
            <person name="Albert R."/>
            <person name="Binder M."/>
            <person name="Bloem J."/>
            <person name="Labutti K."/>
            <person name="Salamov A."/>
            <person name="Andreopoulos B."/>
            <person name="Baker S."/>
            <person name="Barry K."/>
            <person name="Bills G."/>
            <person name="Bluhm B."/>
            <person name="Cannon C."/>
            <person name="Castanera R."/>
            <person name="Culley D."/>
            <person name="Daum C."/>
            <person name="Ezra D."/>
            <person name="Gonzalez J."/>
            <person name="Henrissat B."/>
            <person name="Kuo A."/>
            <person name="Liang C."/>
            <person name="Lipzen A."/>
            <person name="Lutzoni F."/>
            <person name="Magnuson J."/>
            <person name="Mondo S."/>
            <person name="Nolan M."/>
            <person name="Ohm R."/>
            <person name="Pangilinan J."/>
            <person name="Park H.-J."/>
            <person name="Ramirez L."/>
            <person name="Alfaro M."/>
            <person name="Sun H."/>
            <person name="Tritt A."/>
            <person name="Yoshinaga Y."/>
            <person name="Zwiers L.-H."/>
            <person name="Turgeon B."/>
            <person name="Goodwin S."/>
            <person name="Spatafora J."/>
            <person name="Crous P."/>
            <person name="Grigoriev I."/>
        </authorList>
    </citation>
    <scope>NUCLEOTIDE SEQUENCE</scope>
    <source>
        <strain evidence="3">CBS 121410</strain>
    </source>
</reference>
<dbReference type="PANTHER" id="PTHR33604">
    <property type="entry name" value="OSJNBA0004B13.7 PROTEIN"/>
    <property type="match status" value="1"/>
</dbReference>
<name>A0A9P4HMF7_9PEZI</name>
<feature type="compositionally biased region" description="Basic and acidic residues" evidence="1">
    <location>
        <begin position="563"/>
        <end position="573"/>
    </location>
</feature>
<feature type="transmembrane region" description="Helical" evidence="2">
    <location>
        <begin position="47"/>
        <end position="65"/>
    </location>
</feature>
<dbReference type="PANTHER" id="PTHR33604:SF3">
    <property type="entry name" value="OSJNBA0004B13.7 PROTEIN"/>
    <property type="match status" value="1"/>
</dbReference>
<organism evidence="3 4">
    <name type="scientific">Saccharata proteae CBS 121410</name>
    <dbReference type="NCBI Taxonomy" id="1314787"/>
    <lineage>
        <taxon>Eukaryota</taxon>
        <taxon>Fungi</taxon>
        <taxon>Dikarya</taxon>
        <taxon>Ascomycota</taxon>
        <taxon>Pezizomycotina</taxon>
        <taxon>Dothideomycetes</taxon>
        <taxon>Dothideomycetes incertae sedis</taxon>
        <taxon>Botryosphaeriales</taxon>
        <taxon>Saccharataceae</taxon>
        <taxon>Saccharata</taxon>
    </lineage>
</organism>
<proteinExistence type="predicted"/>
<accession>A0A9P4HMF7</accession>
<keyword evidence="2" id="KW-0472">Membrane</keyword>
<keyword evidence="2" id="KW-0812">Transmembrane</keyword>
<keyword evidence="4" id="KW-1185">Reference proteome</keyword>
<feature type="region of interest" description="Disordered" evidence="1">
    <location>
        <begin position="76"/>
        <end position="106"/>
    </location>
</feature>
<feature type="region of interest" description="Disordered" evidence="1">
    <location>
        <begin position="561"/>
        <end position="617"/>
    </location>
</feature>
<feature type="compositionally biased region" description="Pro residues" evidence="1">
    <location>
        <begin position="602"/>
        <end position="614"/>
    </location>
</feature>
<evidence type="ECO:0000313" key="3">
    <source>
        <dbReference type="EMBL" id="KAF2083277.1"/>
    </source>
</evidence>
<evidence type="ECO:0000256" key="2">
    <source>
        <dbReference type="SAM" id="Phobius"/>
    </source>
</evidence>
<evidence type="ECO:0008006" key="5">
    <source>
        <dbReference type="Google" id="ProtNLM"/>
    </source>
</evidence>
<protein>
    <recommendedName>
        <fullName evidence="5">Glycosyltransferase 2</fullName>
    </recommendedName>
</protein>
<sequence>MATMGLPSRMFPTDEELGKRDDDHRPIAPKTWWAAGSALPYLRRRRLAISLVAILLFWLLYHSVLSGASVQSITAPENAAQQDDRSGALVAPTGAPPRSSQDDTASTEHYYNGHIRFFELGASLHAVSGTGGLRPNNRNVLFAASNLQSVSALIPLACEMAKWDRNYVHFTIMGRYDLTLAEILEVNGVDRRICGIAWHDARPDYVLYSSDYRAEAVVTSAMAHIQNFVHPQAVITDDSVREDVFFTKGVRSRAEMYNLPVIEIPKDQAENFEWITRLDSGSLKSWHLPSIDILIHASAESSGSLIRLIKSLESADYAGMKPPRLIIELPANIDAPTQQYLDTLVWPPSKTKKSPLEPDSIVLTHRITNQKISGEEASVRFLETFYPPKQANSHVLLLSTNVELSPQYYHYLRFNLLEYKYSTFGSGNTGNLFGISLEIPAYYLNGTTDFVPLGLDAMLDPKYAAKGEPDDAIPFLWQAPNSNAALYFGDKWKEIHSFLRFRLAAFHSQKEPTPRPRTIHESQPSWMEYMLELMRVRGYSMLYPGISPSRALVSVHNELYQPPEEHSSPETHDTPPTTPDPDHDEPPPSAADAEPFLTGSMSPPPPRPSTPEPPLAAANTPLHLLLPFNADPPELAHMPELSHSGDLLSAEDSKQLAEDVTARFREAIGRCPAPPEGMFRRVVSGSARDLFCLGDDDDGDFESLEPPVMEVEIIEGGAAAETSAAVAAAATTAAAMTAQAAVGGTERNIERS</sequence>
<keyword evidence="2" id="KW-1133">Transmembrane helix</keyword>
<dbReference type="OrthoDB" id="5397682at2759"/>
<gene>
    <name evidence="3" type="ORF">K490DRAFT_60632</name>
</gene>
<comment type="caution">
    <text evidence="3">The sequence shown here is derived from an EMBL/GenBank/DDBJ whole genome shotgun (WGS) entry which is preliminary data.</text>
</comment>